<dbReference type="GO" id="GO:0016117">
    <property type="term" value="P:carotenoid biosynthetic process"/>
    <property type="evidence" value="ECO:0007669"/>
    <property type="project" value="UniProtKB-ARBA"/>
</dbReference>
<evidence type="ECO:0000256" key="1">
    <source>
        <dbReference type="ARBA" id="ARBA00022679"/>
    </source>
</evidence>
<evidence type="ECO:0000313" key="3">
    <source>
        <dbReference type="Proteomes" id="UP000030134"/>
    </source>
</evidence>
<dbReference type="Pfam" id="PF00494">
    <property type="entry name" value="SQS_PSY"/>
    <property type="match status" value="1"/>
</dbReference>
<reference evidence="2 3" key="1">
    <citation type="submission" date="2014-08" db="EMBL/GenBank/DDBJ databases">
        <title>Porphyromonas gingivicanis strain:COT-022_OH1391 Genome sequencing.</title>
        <authorList>
            <person name="Wallis C."/>
            <person name="Deusch O."/>
            <person name="O'Flynn C."/>
            <person name="Davis I."/>
            <person name="Jospin G."/>
            <person name="Darling A.E."/>
            <person name="Coil D.A."/>
            <person name="Alexiev A."/>
            <person name="Horsfall A."/>
            <person name="Kirkwood N."/>
            <person name="Harris S."/>
            <person name="Eisen J.A."/>
        </authorList>
    </citation>
    <scope>NUCLEOTIDE SEQUENCE [LARGE SCALE GENOMIC DNA]</scope>
    <source>
        <strain evidence="3">COT-022 OH1391</strain>
    </source>
</reference>
<sequence>MKNINTSNYQKYHSCSFEMSRALTKMYSTSFYSASSLFSKNIRSAIYSIYGFVRIADEIVDSFHEHNQKELLDAFEQSYRLAYEQGVSTNPVLHSFQLTVRKYGISEEYIEAFLSSMRADLEKKEYKTVEETAKYIYGSADVVGLMCLKVFCQGDEKLFKELEYPAMKLGSAFQKVNFLRDLQDDCLVLGRIYFPNLSIDRINEATKIELVREIEQDFEEAYSGIKKLPVGVRLAVYTAYKYYRGLLNKIKRTPAERLVKTRVRVPNYQKGLLLLSSIIKNQIVFHDFK</sequence>
<name>A0A0A2G3T4_9PORP</name>
<dbReference type="InterPro" id="IPR044843">
    <property type="entry name" value="Trans_IPPS_bact-type"/>
</dbReference>
<accession>A0A0A2G3T4</accession>
<dbReference type="PANTHER" id="PTHR31480">
    <property type="entry name" value="BIFUNCTIONAL LYCOPENE CYCLASE/PHYTOENE SYNTHASE"/>
    <property type="match status" value="1"/>
</dbReference>
<dbReference type="SFLD" id="SFLDS00005">
    <property type="entry name" value="Isoprenoid_Synthase_Type_I"/>
    <property type="match status" value="1"/>
</dbReference>
<dbReference type="STRING" id="266762.HQ36_08235"/>
<dbReference type="RefSeq" id="WP_036885038.1">
    <property type="nucleotide sequence ID" value="NZ_JQZW01000019.1"/>
</dbReference>
<dbReference type="CDD" id="cd00683">
    <property type="entry name" value="Trans_IPPS_HH"/>
    <property type="match status" value="1"/>
</dbReference>
<comment type="caution">
    <text evidence="2">The sequence shown here is derived from an EMBL/GenBank/DDBJ whole genome shotgun (WGS) entry which is preliminary data.</text>
</comment>
<dbReference type="InterPro" id="IPR002060">
    <property type="entry name" value="Squ/phyt_synthse"/>
</dbReference>
<dbReference type="Gene3D" id="1.10.600.10">
    <property type="entry name" value="Farnesyl Diphosphate Synthase"/>
    <property type="match status" value="1"/>
</dbReference>
<dbReference type="InterPro" id="IPR033904">
    <property type="entry name" value="Trans_IPPS_HH"/>
</dbReference>
<dbReference type="AlphaFoldDB" id="A0A0A2G3T4"/>
<dbReference type="InterPro" id="IPR019845">
    <property type="entry name" value="Squalene/phytoene_synthase_CS"/>
</dbReference>
<keyword evidence="1" id="KW-0808">Transferase</keyword>
<proteinExistence type="predicted"/>
<dbReference type="SFLD" id="SFLDG01018">
    <property type="entry name" value="Squalene/Phytoene_Synthase_Lik"/>
    <property type="match status" value="1"/>
</dbReference>
<gene>
    <name evidence="2" type="ORF">HQ36_08235</name>
</gene>
<dbReference type="eggNOG" id="COG1562">
    <property type="taxonomic scope" value="Bacteria"/>
</dbReference>
<evidence type="ECO:0000313" key="2">
    <source>
        <dbReference type="EMBL" id="KGN97025.1"/>
    </source>
</evidence>
<organism evidence="2 3">
    <name type="scientific">Porphyromonas gingivicanis</name>
    <dbReference type="NCBI Taxonomy" id="266762"/>
    <lineage>
        <taxon>Bacteria</taxon>
        <taxon>Pseudomonadati</taxon>
        <taxon>Bacteroidota</taxon>
        <taxon>Bacteroidia</taxon>
        <taxon>Bacteroidales</taxon>
        <taxon>Porphyromonadaceae</taxon>
        <taxon>Porphyromonas</taxon>
    </lineage>
</organism>
<dbReference type="SUPFAM" id="SSF48576">
    <property type="entry name" value="Terpenoid synthases"/>
    <property type="match status" value="1"/>
</dbReference>
<dbReference type="InterPro" id="IPR008949">
    <property type="entry name" value="Isoprenoid_synthase_dom_sf"/>
</dbReference>
<keyword evidence="3" id="KW-1185">Reference proteome</keyword>
<dbReference type="EMBL" id="JQZW01000019">
    <property type="protein sequence ID" value="KGN97025.1"/>
    <property type="molecule type" value="Genomic_DNA"/>
</dbReference>
<dbReference type="OrthoDB" id="9787280at2"/>
<dbReference type="SFLD" id="SFLDG01212">
    <property type="entry name" value="Phytoene_synthase_like"/>
    <property type="match status" value="1"/>
</dbReference>
<dbReference type="GO" id="GO:0004311">
    <property type="term" value="F:geranylgeranyl diphosphate synthase activity"/>
    <property type="evidence" value="ECO:0007669"/>
    <property type="project" value="InterPro"/>
</dbReference>
<protein>
    <submittedName>
        <fullName evidence="2">Phytoene synthase</fullName>
    </submittedName>
</protein>
<dbReference type="Proteomes" id="UP000030134">
    <property type="component" value="Unassembled WGS sequence"/>
</dbReference>
<dbReference type="PROSITE" id="PS01045">
    <property type="entry name" value="SQUALEN_PHYTOEN_SYN_2"/>
    <property type="match status" value="1"/>
</dbReference>
<dbReference type="GO" id="GO:0051996">
    <property type="term" value="F:squalene synthase [NAD(P)H] activity"/>
    <property type="evidence" value="ECO:0007669"/>
    <property type="project" value="InterPro"/>
</dbReference>